<dbReference type="GO" id="GO:0030992">
    <property type="term" value="C:intraciliary transport particle B"/>
    <property type="evidence" value="ECO:0007669"/>
    <property type="project" value="InterPro"/>
</dbReference>
<evidence type="ECO:0000256" key="2">
    <source>
        <dbReference type="SAM" id="MobiDB-lite"/>
    </source>
</evidence>
<dbReference type="PANTHER" id="PTHR15614:SF2">
    <property type="entry name" value="INTRAFLAGELLAR TRANSPORT PROTEIN 81 HOMOLOG"/>
    <property type="match status" value="1"/>
</dbReference>
<evidence type="ECO:0000256" key="1">
    <source>
        <dbReference type="SAM" id="Coils"/>
    </source>
</evidence>
<dbReference type="eggNOG" id="ENOG502QSBR">
    <property type="taxonomic scope" value="Eukaryota"/>
</dbReference>
<feature type="coiled-coil region" evidence="1">
    <location>
        <begin position="45"/>
        <end position="90"/>
    </location>
</feature>
<accession>A0A0D3J372</accession>
<proteinExistence type="predicted"/>
<dbReference type="GeneID" id="19045958"/>
<feature type="coiled-coil region" evidence="1">
    <location>
        <begin position="182"/>
        <end position="250"/>
    </location>
</feature>
<name>A0A0D3J372_EMIH1</name>
<dbReference type="PANTHER" id="PTHR15614">
    <property type="entry name" value="INTRAFLAGELLAR TRANSPORT PROTEIN 81 HOMOLOG"/>
    <property type="match status" value="1"/>
</dbReference>
<evidence type="ECO:0000313" key="4">
    <source>
        <dbReference type="Proteomes" id="UP000013827"/>
    </source>
</evidence>
<dbReference type="GO" id="GO:0036064">
    <property type="term" value="C:ciliary basal body"/>
    <property type="evidence" value="ECO:0007669"/>
    <property type="project" value="TreeGrafter"/>
</dbReference>
<keyword evidence="4" id="KW-1185">Reference proteome</keyword>
<dbReference type="KEGG" id="ehx:EMIHUDRAFT_195949"/>
<dbReference type="RefSeq" id="XP_005770386.1">
    <property type="nucleotide sequence ID" value="XM_005770329.1"/>
</dbReference>
<evidence type="ECO:0008006" key="5">
    <source>
        <dbReference type="Google" id="ProtNLM"/>
    </source>
</evidence>
<dbReference type="InterPro" id="IPR029600">
    <property type="entry name" value="IFT81"/>
</dbReference>
<protein>
    <recommendedName>
        <fullName evidence="5">DUF4201 domain-containing protein</fullName>
    </recommendedName>
</protein>
<dbReference type="GO" id="GO:0060271">
    <property type="term" value="P:cilium assembly"/>
    <property type="evidence" value="ECO:0007669"/>
    <property type="project" value="InterPro"/>
</dbReference>
<dbReference type="GO" id="GO:0015631">
    <property type="term" value="F:tubulin binding"/>
    <property type="evidence" value="ECO:0007669"/>
    <property type="project" value="InterPro"/>
</dbReference>
<dbReference type="STRING" id="2903.R1C6Y9"/>
<sequence>MSGHASQICFRAWVRRAGHPPGRSTSDPKSGRYAKERAKRGVAGFAQTEEQLRQAEQLKAEVDSAKGKTLEEISQVVEEINRQIKDNKTRLAPQIKSLRTLRAQHGEIEAEYLEKKGVYDNIKASELTKLQAGFGRGGGMRERPLTKSSAMERVKLQRIADEKEGRALRRAMPDGAVVTTYRELYERRIKEQEAQQRELRERQKALKENHVPNKEQMQLFRDLNKLLRCKVDLQKAARAEAADMAAAEQQESNVLSLGND</sequence>
<dbReference type="Proteomes" id="UP000013827">
    <property type="component" value="Unassembled WGS sequence"/>
</dbReference>
<dbReference type="GO" id="GO:0042073">
    <property type="term" value="P:intraciliary transport"/>
    <property type="evidence" value="ECO:0007669"/>
    <property type="project" value="InterPro"/>
</dbReference>
<keyword evidence="1" id="KW-0175">Coiled coil</keyword>
<dbReference type="AlphaFoldDB" id="A0A0D3J372"/>
<feature type="region of interest" description="Disordered" evidence="2">
    <location>
        <begin position="16"/>
        <end position="45"/>
    </location>
</feature>
<organism evidence="3 4">
    <name type="scientific">Emiliania huxleyi (strain CCMP1516)</name>
    <dbReference type="NCBI Taxonomy" id="280463"/>
    <lineage>
        <taxon>Eukaryota</taxon>
        <taxon>Haptista</taxon>
        <taxon>Haptophyta</taxon>
        <taxon>Prymnesiophyceae</taxon>
        <taxon>Isochrysidales</taxon>
        <taxon>Noelaerhabdaceae</taxon>
        <taxon>Emiliania</taxon>
    </lineage>
</organism>
<reference evidence="4" key="1">
    <citation type="journal article" date="2013" name="Nature">
        <title>Pan genome of the phytoplankton Emiliania underpins its global distribution.</title>
        <authorList>
            <person name="Read B.A."/>
            <person name="Kegel J."/>
            <person name="Klute M.J."/>
            <person name="Kuo A."/>
            <person name="Lefebvre S.C."/>
            <person name="Maumus F."/>
            <person name="Mayer C."/>
            <person name="Miller J."/>
            <person name="Monier A."/>
            <person name="Salamov A."/>
            <person name="Young J."/>
            <person name="Aguilar M."/>
            <person name="Claverie J.M."/>
            <person name="Frickenhaus S."/>
            <person name="Gonzalez K."/>
            <person name="Herman E.K."/>
            <person name="Lin Y.C."/>
            <person name="Napier J."/>
            <person name="Ogata H."/>
            <person name="Sarno A.F."/>
            <person name="Shmutz J."/>
            <person name="Schroeder D."/>
            <person name="de Vargas C."/>
            <person name="Verret F."/>
            <person name="von Dassow P."/>
            <person name="Valentin K."/>
            <person name="Van de Peer Y."/>
            <person name="Wheeler G."/>
            <person name="Dacks J.B."/>
            <person name="Delwiche C.F."/>
            <person name="Dyhrman S.T."/>
            <person name="Glockner G."/>
            <person name="John U."/>
            <person name="Richards T."/>
            <person name="Worden A.Z."/>
            <person name="Zhang X."/>
            <person name="Grigoriev I.V."/>
            <person name="Allen A.E."/>
            <person name="Bidle K."/>
            <person name="Borodovsky M."/>
            <person name="Bowler C."/>
            <person name="Brownlee C."/>
            <person name="Cock J.M."/>
            <person name="Elias M."/>
            <person name="Gladyshev V.N."/>
            <person name="Groth M."/>
            <person name="Guda C."/>
            <person name="Hadaegh A."/>
            <person name="Iglesias-Rodriguez M.D."/>
            <person name="Jenkins J."/>
            <person name="Jones B.M."/>
            <person name="Lawson T."/>
            <person name="Leese F."/>
            <person name="Lindquist E."/>
            <person name="Lobanov A."/>
            <person name="Lomsadze A."/>
            <person name="Malik S.B."/>
            <person name="Marsh M.E."/>
            <person name="Mackinder L."/>
            <person name="Mock T."/>
            <person name="Mueller-Roeber B."/>
            <person name="Pagarete A."/>
            <person name="Parker M."/>
            <person name="Probert I."/>
            <person name="Quesneville H."/>
            <person name="Raines C."/>
            <person name="Rensing S.A."/>
            <person name="Riano-Pachon D.M."/>
            <person name="Richier S."/>
            <person name="Rokitta S."/>
            <person name="Shiraiwa Y."/>
            <person name="Soanes D.M."/>
            <person name="van der Giezen M."/>
            <person name="Wahlund T.M."/>
            <person name="Williams B."/>
            <person name="Wilson W."/>
            <person name="Wolfe G."/>
            <person name="Wurch L.L."/>
        </authorList>
    </citation>
    <scope>NUCLEOTIDE SEQUENCE</scope>
</reference>
<dbReference type="PaxDb" id="2903-EOD17957"/>
<evidence type="ECO:0000313" key="3">
    <source>
        <dbReference type="EnsemblProtists" id="EOD17957"/>
    </source>
</evidence>
<dbReference type="EnsemblProtists" id="EOD17957">
    <property type="protein sequence ID" value="EOD17957"/>
    <property type="gene ID" value="EMIHUDRAFT_195949"/>
</dbReference>
<reference evidence="3" key="2">
    <citation type="submission" date="2024-10" db="UniProtKB">
        <authorList>
            <consortium name="EnsemblProtists"/>
        </authorList>
    </citation>
    <scope>IDENTIFICATION</scope>
</reference>
<dbReference type="HOGENOM" id="CLU_1071303_0_0_1"/>